<comment type="subcellular location">
    <subcellularLocation>
        <location evidence="1">Fimbrium</location>
    </subcellularLocation>
</comment>
<dbReference type="InterPro" id="IPR008966">
    <property type="entry name" value="Adhesion_dom_sf"/>
</dbReference>
<accession>A0ABS0MGI8</accession>
<dbReference type="Pfam" id="PF00419">
    <property type="entry name" value="Fimbrial"/>
    <property type="match status" value="1"/>
</dbReference>
<dbReference type="InterPro" id="IPR000259">
    <property type="entry name" value="Adhesion_dom_fimbrial"/>
</dbReference>
<name>A0ABS0MGI8_SERRU</name>
<dbReference type="Gene3D" id="2.60.40.1090">
    <property type="entry name" value="Fimbrial-type adhesion domain"/>
    <property type="match status" value="1"/>
</dbReference>
<keyword evidence="7" id="KW-1185">Reference proteome</keyword>
<comment type="similarity">
    <text evidence="2">Belongs to the fimbrial protein family.</text>
</comment>
<feature type="domain" description="Fimbrial-type adhesion" evidence="5">
    <location>
        <begin position="60"/>
        <end position="213"/>
    </location>
</feature>
<gene>
    <name evidence="6" type="ORF">I5U13_16250</name>
</gene>
<organism evidence="6 7">
    <name type="scientific">Serratia rubidaea</name>
    <name type="common">Serratia marinorubra</name>
    <dbReference type="NCBI Taxonomy" id="61652"/>
    <lineage>
        <taxon>Bacteria</taxon>
        <taxon>Pseudomonadati</taxon>
        <taxon>Pseudomonadota</taxon>
        <taxon>Gammaproteobacteria</taxon>
        <taxon>Enterobacterales</taxon>
        <taxon>Yersiniaceae</taxon>
        <taxon>Serratia</taxon>
    </lineage>
</organism>
<dbReference type="InterPro" id="IPR050263">
    <property type="entry name" value="Bact_Fimbrial_Adh_Pro"/>
</dbReference>
<evidence type="ECO:0000313" key="6">
    <source>
        <dbReference type="EMBL" id="MBH1931205.1"/>
    </source>
</evidence>
<dbReference type="EMBL" id="JADULK010000008">
    <property type="protein sequence ID" value="MBH1931205.1"/>
    <property type="molecule type" value="Genomic_DNA"/>
</dbReference>
<dbReference type="PANTHER" id="PTHR33420:SF3">
    <property type="entry name" value="FIMBRIAL SUBUNIT ELFA"/>
    <property type="match status" value="1"/>
</dbReference>
<dbReference type="InterPro" id="IPR036937">
    <property type="entry name" value="Adhesion_dom_fimbrial_sf"/>
</dbReference>
<sequence length="214" mass="23502">MQRRTGRDRRSRLSHRECHRITAWRVVPLVVGFVFLLLPGARAADDWQVEDSVGILRVHGALTESACRLDMASVWQDVDLGDIGSGRLRRVGDRGTPVAVQLKLKDCLPVPSDIWDVRHGSRLWSTGQPAVSVSFSAPSDADNPQLVNVQGASGLGLRLMDAQGRDVRLGSRGAPLLLSPGQNDLTYILVLERTQAPLRVGAYWAQLNFGLSYD</sequence>
<evidence type="ECO:0000256" key="2">
    <source>
        <dbReference type="ARBA" id="ARBA00006671"/>
    </source>
</evidence>
<dbReference type="Proteomes" id="UP000624159">
    <property type="component" value="Unassembled WGS sequence"/>
</dbReference>
<dbReference type="SUPFAM" id="SSF49401">
    <property type="entry name" value="Bacterial adhesins"/>
    <property type="match status" value="1"/>
</dbReference>
<dbReference type="PANTHER" id="PTHR33420">
    <property type="entry name" value="FIMBRIAL SUBUNIT ELFA-RELATED"/>
    <property type="match status" value="1"/>
</dbReference>
<protein>
    <submittedName>
        <fullName evidence="6">Type 1 fimbrial protein</fullName>
    </submittedName>
</protein>
<evidence type="ECO:0000313" key="7">
    <source>
        <dbReference type="Proteomes" id="UP000624159"/>
    </source>
</evidence>
<evidence type="ECO:0000256" key="4">
    <source>
        <dbReference type="ARBA" id="ARBA00023263"/>
    </source>
</evidence>
<proteinExistence type="inferred from homology"/>
<keyword evidence="3" id="KW-0732">Signal</keyword>
<reference evidence="6 7" key="1">
    <citation type="submission" date="2020-11" db="EMBL/GenBank/DDBJ databases">
        <title>Enhanced detection system for hospital associated transmission using whole genome sequencing surveillance.</title>
        <authorList>
            <person name="Harrison L.H."/>
            <person name="Van Tyne D."/>
            <person name="Marsh J.W."/>
            <person name="Griffith M.P."/>
            <person name="Snyder D.J."/>
            <person name="Cooper V.S."/>
            <person name="Mustapha M."/>
        </authorList>
    </citation>
    <scope>NUCLEOTIDE SEQUENCE [LARGE SCALE GENOMIC DNA]</scope>
    <source>
        <strain evidence="6 7">SER00230</strain>
    </source>
</reference>
<evidence type="ECO:0000256" key="1">
    <source>
        <dbReference type="ARBA" id="ARBA00004561"/>
    </source>
</evidence>
<keyword evidence="4" id="KW-0281">Fimbrium</keyword>
<comment type="caution">
    <text evidence="6">The sequence shown here is derived from an EMBL/GenBank/DDBJ whole genome shotgun (WGS) entry which is preliminary data.</text>
</comment>
<evidence type="ECO:0000256" key="3">
    <source>
        <dbReference type="ARBA" id="ARBA00022729"/>
    </source>
</evidence>
<evidence type="ECO:0000259" key="5">
    <source>
        <dbReference type="Pfam" id="PF00419"/>
    </source>
</evidence>